<feature type="non-terminal residue" evidence="1">
    <location>
        <position position="12"/>
    </location>
</feature>
<evidence type="ECO:0000313" key="1">
    <source>
        <dbReference type="EMBL" id="MCI71983.1"/>
    </source>
</evidence>
<evidence type="ECO:0000313" key="2">
    <source>
        <dbReference type="Proteomes" id="UP000265520"/>
    </source>
</evidence>
<reference evidence="1 2" key="1">
    <citation type="journal article" date="2018" name="Front. Plant Sci.">
        <title>Red Clover (Trifolium pratense) and Zigzag Clover (T. medium) - A Picture of Genomic Similarities and Differences.</title>
        <authorList>
            <person name="Dluhosova J."/>
            <person name="Istvanek J."/>
            <person name="Nedelnik J."/>
            <person name="Repkova J."/>
        </authorList>
    </citation>
    <scope>NUCLEOTIDE SEQUENCE [LARGE SCALE GENOMIC DNA]</scope>
    <source>
        <strain evidence="2">cv. 10/8</strain>
        <tissue evidence="1">Leaf</tissue>
    </source>
</reference>
<name>A0A392UEP0_9FABA</name>
<organism evidence="1 2">
    <name type="scientific">Trifolium medium</name>
    <dbReference type="NCBI Taxonomy" id="97028"/>
    <lineage>
        <taxon>Eukaryota</taxon>
        <taxon>Viridiplantae</taxon>
        <taxon>Streptophyta</taxon>
        <taxon>Embryophyta</taxon>
        <taxon>Tracheophyta</taxon>
        <taxon>Spermatophyta</taxon>
        <taxon>Magnoliopsida</taxon>
        <taxon>eudicotyledons</taxon>
        <taxon>Gunneridae</taxon>
        <taxon>Pentapetalae</taxon>
        <taxon>rosids</taxon>
        <taxon>fabids</taxon>
        <taxon>Fabales</taxon>
        <taxon>Fabaceae</taxon>
        <taxon>Papilionoideae</taxon>
        <taxon>50 kb inversion clade</taxon>
        <taxon>NPAAA clade</taxon>
        <taxon>Hologalegina</taxon>
        <taxon>IRL clade</taxon>
        <taxon>Trifolieae</taxon>
        <taxon>Trifolium</taxon>
    </lineage>
</organism>
<keyword evidence="2" id="KW-1185">Reference proteome</keyword>
<dbReference type="Proteomes" id="UP000265520">
    <property type="component" value="Unassembled WGS sequence"/>
</dbReference>
<sequence>MAEACGKSCLAT</sequence>
<proteinExistence type="predicted"/>
<comment type="caution">
    <text evidence="1">The sequence shown here is derived from an EMBL/GenBank/DDBJ whole genome shotgun (WGS) entry which is preliminary data.</text>
</comment>
<protein>
    <submittedName>
        <fullName evidence="1">Uncharacterized protein</fullName>
    </submittedName>
</protein>
<accession>A0A392UEP0</accession>
<dbReference type="EMBL" id="LXQA010808020">
    <property type="protein sequence ID" value="MCI71983.1"/>
    <property type="molecule type" value="Genomic_DNA"/>
</dbReference>